<accession>A0A484AS75</accession>
<reference evidence="1 2" key="1">
    <citation type="journal article" date="2019" name="J. Hered.">
        <title>An Improved Genome Assembly for Drosophila navojoa, the Basal Species in the mojavensis Cluster.</title>
        <authorList>
            <person name="Vanderlinde T."/>
            <person name="Dupim E.G."/>
            <person name="Nazario-Yepiz N.O."/>
            <person name="Carvalho A.B."/>
        </authorList>
    </citation>
    <scope>NUCLEOTIDE SEQUENCE [LARGE SCALE GENOMIC DNA]</scope>
    <source>
        <strain evidence="1">Navoj_Jal97</strain>
        <tissue evidence="1">Whole organism</tissue>
    </source>
</reference>
<dbReference type="AlphaFoldDB" id="A0A484AS75"/>
<evidence type="ECO:0000313" key="2">
    <source>
        <dbReference type="Proteomes" id="UP000295192"/>
    </source>
</evidence>
<name>A0A484AS75_DRONA</name>
<proteinExistence type="predicted"/>
<feature type="non-terminal residue" evidence="1">
    <location>
        <position position="1"/>
    </location>
</feature>
<gene>
    <name evidence="1" type="ORF">AWZ03_015127</name>
</gene>
<organism evidence="1 2">
    <name type="scientific">Drosophila navojoa</name>
    <name type="common">Fruit fly</name>
    <dbReference type="NCBI Taxonomy" id="7232"/>
    <lineage>
        <taxon>Eukaryota</taxon>
        <taxon>Metazoa</taxon>
        <taxon>Ecdysozoa</taxon>
        <taxon>Arthropoda</taxon>
        <taxon>Hexapoda</taxon>
        <taxon>Insecta</taxon>
        <taxon>Pterygota</taxon>
        <taxon>Neoptera</taxon>
        <taxon>Endopterygota</taxon>
        <taxon>Diptera</taxon>
        <taxon>Brachycera</taxon>
        <taxon>Muscomorpha</taxon>
        <taxon>Ephydroidea</taxon>
        <taxon>Drosophilidae</taxon>
        <taxon>Drosophila</taxon>
    </lineage>
</organism>
<protein>
    <submittedName>
        <fullName evidence="1">Uncharacterized protein</fullName>
    </submittedName>
</protein>
<sequence length="61" mass="7293">TELPDQSPLRNSHIWAHCVLAKMSLNWLAVDIYVRRLLFEIVCLSQLPNVWKEKIQRTCWE</sequence>
<dbReference type="EMBL" id="LSRL02003490">
    <property type="protein sequence ID" value="TDG38451.1"/>
    <property type="molecule type" value="Genomic_DNA"/>
</dbReference>
<dbReference type="Proteomes" id="UP000295192">
    <property type="component" value="Unassembled WGS sequence"/>
</dbReference>
<evidence type="ECO:0000313" key="1">
    <source>
        <dbReference type="EMBL" id="TDG38451.1"/>
    </source>
</evidence>
<comment type="caution">
    <text evidence="1">The sequence shown here is derived from an EMBL/GenBank/DDBJ whole genome shotgun (WGS) entry which is preliminary data.</text>
</comment>
<keyword evidence="2" id="KW-1185">Reference proteome</keyword>